<dbReference type="EMBL" id="LHXZ01000034">
    <property type="protein sequence ID" value="KXB03060.1"/>
    <property type="molecule type" value="Genomic_DNA"/>
</dbReference>
<dbReference type="GO" id="GO:0004325">
    <property type="term" value="F:ferrochelatase activity"/>
    <property type="evidence" value="ECO:0007669"/>
    <property type="project" value="InterPro"/>
</dbReference>
<dbReference type="NCBIfam" id="TIGR01470">
    <property type="entry name" value="cysG_Nterm"/>
    <property type="match status" value="1"/>
</dbReference>
<gene>
    <name evidence="7" type="ORF">AKJ45_02655</name>
</gene>
<dbReference type="UniPathway" id="UPA00262">
    <property type="reaction ID" value="UER00222"/>
</dbReference>
<dbReference type="PANTHER" id="PTHR35330">
    <property type="entry name" value="SIROHEME BIOSYNTHESIS PROTEIN MET8"/>
    <property type="match status" value="1"/>
</dbReference>
<evidence type="ECO:0000256" key="4">
    <source>
        <dbReference type="ARBA" id="ARBA00023027"/>
    </source>
</evidence>
<evidence type="ECO:0000313" key="8">
    <source>
        <dbReference type="Proteomes" id="UP000070565"/>
    </source>
</evidence>
<dbReference type="GO" id="GO:0019354">
    <property type="term" value="P:siroheme biosynthetic process"/>
    <property type="evidence" value="ECO:0007669"/>
    <property type="project" value="UniProtKB-UniPathway"/>
</dbReference>
<accession>A0A133V9A9</accession>
<dbReference type="AlphaFoldDB" id="A0A133V9A9"/>
<evidence type="ECO:0000256" key="2">
    <source>
        <dbReference type="ARBA" id="ARBA00012400"/>
    </source>
</evidence>
<dbReference type="GO" id="GO:0043115">
    <property type="term" value="F:precorrin-2 dehydrogenase activity"/>
    <property type="evidence" value="ECO:0007669"/>
    <property type="project" value="UniProtKB-EC"/>
</dbReference>
<sequence>MYLPLSINLKGKKALVIGAGKVGERRTHKLKNAGAKVTVIDKEPIKIEGVKVIQKELKPNDLPPLKDYSLVVVATNDEGLNATITREAKKEGILINRADDFKAGNVIFPATVKAKDGTISISTFGEDPKLTRRVKELVESEFSED</sequence>
<comment type="pathway">
    <text evidence="1">Porphyrin-containing compound metabolism; siroheme biosynthesis; sirohydrochlorin from precorrin-2: step 1/1.</text>
</comment>
<dbReference type="Proteomes" id="UP000070565">
    <property type="component" value="Unassembled WGS sequence"/>
</dbReference>
<dbReference type="InterPro" id="IPR036291">
    <property type="entry name" value="NAD(P)-bd_dom_sf"/>
</dbReference>
<organism evidence="7 8">
    <name type="scientific">candidate division MSBL1 archaeon SCGC-AAA261F19</name>
    <dbReference type="NCBI Taxonomy" id="1698275"/>
    <lineage>
        <taxon>Archaea</taxon>
        <taxon>Methanobacteriati</taxon>
        <taxon>Methanobacteriota</taxon>
        <taxon>candidate division MSBL1</taxon>
    </lineage>
</organism>
<keyword evidence="8" id="KW-1185">Reference proteome</keyword>
<evidence type="ECO:0000313" key="7">
    <source>
        <dbReference type="EMBL" id="KXB03060.1"/>
    </source>
</evidence>
<dbReference type="Pfam" id="PF13241">
    <property type="entry name" value="NAD_binding_7"/>
    <property type="match status" value="1"/>
</dbReference>
<evidence type="ECO:0000256" key="5">
    <source>
        <dbReference type="ARBA" id="ARBA00023244"/>
    </source>
</evidence>
<dbReference type="SUPFAM" id="SSF51735">
    <property type="entry name" value="NAD(P)-binding Rossmann-fold domains"/>
    <property type="match status" value="1"/>
</dbReference>
<evidence type="ECO:0000256" key="6">
    <source>
        <dbReference type="ARBA" id="ARBA00047561"/>
    </source>
</evidence>
<comment type="catalytic activity">
    <reaction evidence="6">
        <text>precorrin-2 + NAD(+) = sirohydrochlorin + NADH + 2 H(+)</text>
        <dbReference type="Rhea" id="RHEA:15613"/>
        <dbReference type="ChEBI" id="CHEBI:15378"/>
        <dbReference type="ChEBI" id="CHEBI:57540"/>
        <dbReference type="ChEBI" id="CHEBI:57945"/>
        <dbReference type="ChEBI" id="CHEBI:58351"/>
        <dbReference type="ChEBI" id="CHEBI:58827"/>
        <dbReference type="EC" id="1.3.1.76"/>
    </reaction>
</comment>
<keyword evidence="5" id="KW-0627">Porphyrin biosynthesis</keyword>
<comment type="caution">
    <text evidence="7">The sequence shown here is derived from an EMBL/GenBank/DDBJ whole genome shotgun (WGS) entry which is preliminary data.</text>
</comment>
<dbReference type="InterPro" id="IPR028161">
    <property type="entry name" value="Met8-like"/>
</dbReference>
<dbReference type="Gene3D" id="3.40.50.720">
    <property type="entry name" value="NAD(P)-binding Rossmann-like Domain"/>
    <property type="match status" value="1"/>
</dbReference>
<dbReference type="SUPFAM" id="SSF75615">
    <property type="entry name" value="Siroheme synthase middle domains-like"/>
    <property type="match status" value="1"/>
</dbReference>
<keyword evidence="3" id="KW-0560">Oxidoreductase</keyword>
<evidence type="ECO:0000256" key="3">
    <source>
        <dbReference type="ARBA" id="ARBA00023002"/>
    </source>
</evidence>
<protein>
    <recommendedName>
        <fullName evidence="2">precorrin-2 dehydrogenase</fullName>
        <ecNumber evidence="2">1.3.1.76</ecNumber>
    </recommendedName>
</protein>
<dbReference type="PANTHER" id="PTHR35330:SF1">
    <property type="entry name" value="SIROHEME BIOSYNTHESIS PROTEIN MET8"/>
    <property type="match status" value="1"/>
</dbReference>
<evidence type="ECO:0000256" key="1">
    <source>
        <dbReference type="ARBA" id="ARBA00005010"/>
    </source>
</evidence>
<name>A0A133V9A9_9EURY</name>
<proteinExistence type="predicted"/>
<dbReference type="EC" id="1.3.1.76" evidence="2"/>
<reference evidence="7 8" key="1">
    <citation type="journal article" date="2016" name="Sci. Rep.">
        <title>Metabolic traits of an uncultured archaeal lineage -MSBL1- from brine pools of the Red Sea.</title>
        <authorList>
            <person name="Mwirichia R."/>
            <person name="Alam I."/>
            <person name="Rashid M."/>
            <person name="Vinu M."/>
            <person name="Ba-Alawi W."/>
            <person name="Anthony Kamau A."/>
            <person name="Kamanda Ngugi D."/>
            <person name="Goker M."/>
            <person name="Klenk H.P."/>
            <person name="Bajic V."/>
            <person name="Stingl U."/>
        </authorList>
    </citation>
    <scope>NUCLEOTIDE SEQUENCE [LARGE SCALE GENOMIC DNA]</scope>
    <source>
        <strain evidence="7">SCGC-AAA261F19</strain>
    </source>
</reference>
<dbReference type="InterPro" id="IPR006367">
    <property type="entry name" value="Sirohaem_synthase_N"/>
</dbReference>
<keyword evidence="4" id="KW-0520">NAD</keyword>